<name>A0ABU0JEL7_9HYPH</name>
<dbReference type="PANTHER" id="PTHR46796:SF6">
    <property type="entry name" value="ARAC SUBFAMILY"/>
    <property type="match status" value="1"/>
</dbReference>
<dbReference type="PROSITE" id="PS01124">
    <property type="entry name" value="HTH_ARAC_FAMILY_2"/>
    <property type="match status" value="1"/>
</dbReference>
<sequence length="317" mass="34391">MRLHISTDDVPERERFDNWDAMLDGTLGMHARPLADSREPFQANLSVSSTGPLFSLTMEADGHCIVRDTATVAQRHLNAYWVYREVGAGARITHAGDEVVTTTGNLIIADADVPCEIRPMGRYGHSVLLVPKPALDPYLRASGRPVLALLSGLNGVEALASGYLDALARNWDGIGAESMGMVADTLCRLIGVACGAAAANHPDAVRAGRLAEAKRLIDRSLTVPDLSATWIATSLGISVRMLHLLFEPTGSSFARYVLRRRLEECRTALLADPTRPVIDIAFAWGFGSLSSFYRAFQRAFDMAPSDLREASRNARSA</sequence>
<dbReference type="SUPFAM" id="SSF46689">
    <property type="entry name" value="Homeodomain-like"/>
    <property type="match status" value="1"/>
</dbReference>
<keyword evidence="6" id="KW-1185">Reference proteome</keyword>
<evidence type="ECO:0000259" key="4">
    <source>
        <dbReference type="PROSITE" id="PS01124"/>
    </source>
</evidence>
<dbReference type="Gene3D" id="1.10.10.60">
    <property type="entry name" value="Homeodomain-like"/>
    <property type="match status" value="1"/>
</dbReference>
<keyword evidence="1" id="KW-0805">Transcription regulation</keyword>
<dbReference type="InterPro" id="IPR050204">
    <property type="entry name" value="AraC_XylS_family_regulators"/>
</dbReference>
<evidence type="ECO:0000256" key="3">
    <source>
        <dbReference type="ARBA" id="ARBA00023163"/>
    </source>
</evidence>
<evidence type="ECO:0000313" key="6">
    <source>
        <dbReference type="Proteomes" id="UP001242480"/>
    </source>
</evidence>
<organism evidence="5 6">
    <name type="scientific">Labrys wisconsinensis</name>
    <dbReference type="NCBI Taxonomy" id="425677"/>
    <lineage>
        <taxon>Bacteria</taxon>
        <taxon>Pseudomonadati</taxon>
        <taxon>Pseudomonadota</taxon>
        <taxon>Alphaproteobacteria</taxon>
        <taxon>Hyphomicrobiales</taxon>
        <taxon>Xanthobacteraceae</taxon>
        <taxon>Labrys</taxon>
    </lineage>
</organism>
<dbReference type="Proteomes" id="UP001242480">
    <property type="component" value="Unassembled WGS sequence"/>
</dbReference>
<proteinExistence type="predicted"/>
<protein>
    <submittedName>
        <fullName evidence="5">AraC-like DNA-binding protein</fullName>
    </submittedName>
</protein>
<keyword evidence="3" id="KW-0804">Transcription</keyword>
<accession>A0ABU0JEL7</accession>
<dbReference type="InterPro" id="IPR009057">
    <property type="entry name" value="Homeodomain-like_sf"/>
</dbReference>
<evidence type="ECO:0000313" key="5">
    <source>
        <dbReference type="EMBL" id="MDQ0472718.1"/>
    </source>
</evidence>
<evidence type="ECO:0000256" key="1">
    <source>
        <dbReference type="ARBA" id="ARBA00023015"/>
    </source>
</evidence>
<keyword evidence="2" id="KW-0238">DNA-binding</keyword>
<dbReference type="Pfam" id="PF12833">
    <property type="entry name" value="HTH_18"/>
    <property type="match status" value="1"/>
</dbReference>
<comment type="caution">
    <text evidence="5">The sequence shown here is derived from an EMBL/GenBank/DDBJ whole genome shotgun (WGS) entry which is preliminary data.</text>
</comment>
<evidence type="ECO:0000256" key="2">
    <source>
        <dbReference type="ARBA" id="ARBA00023125"/>
    </source>
</evidence>
<gene>
    <name evidence="5" type="ORF">QO011_005748</name>
</gene>
<dbReference type="InterPro" id="IPR018060">
    <property type="entry name" value="HTH_AraC"/>
</dbReference>
<dbReference type="EMBL" id="JAUSVX010000013">
    <property type="protein sequence ID" value="MDQ0472718.1"/>
    <property type="molecule type" value="Genomic_DNA"/>
</dbReference>
<feature type="domain" description="HTH araC/xylS-type" evidence="4">
    <location>
        <begin position="211"/>
        <end position="310"/>
    </location>
</feature>
<reference evidence="5 6" key="1">
    <citation type="submission" date="2023-07" db="EMBL/GenBank/DDBJ databases">
        <title>Genomic Encyclopedia of Type Strains, Phase IV (KMG-IV): sequencing the most valuable type-strain genomes for metagenomic binning, comparative biology and taxonomic classification.</title>
        <authorList>
            <person name="Goeker M."/>
        </authorList>
    </citation>
    <scope>NUCLEOTIDE SEQUENCE [LARGE SCALE GENOMIC DNA]</scope>
    <source>
        <strain evidence="5 6">DSM 19619</strain>
    </source>
</reference>
<dbReference type="RefSeq" id="WP_307279936.1">
    <property type="nucleotide sequence ID" value="NZ_JAUSVX010000013.1"/>
</dbReference>
<dbReference type="PANTHER" id="PTHR46796">
    <property type="entry name" value="HTH-TYPE TRANSCRIPTIONAL ACTIVATOR RHAS-RELATED"/>
    <property type="match status" value="1"/>
</dbReference>
<dbReference type="SMART" id="SM00342">
    <property type="entry name" value="HTH_ARAC"/>
    <property type="match status" value="1"/>
</dbReference>